<dbReference type="RefSeq" id="WP_005398401.1">
    <property type="nucleotide sequence ID" value="NZ_JH601088.1"/>
</dbReference>
<feature type="transmembrane region" description="Helical" evidence="1">
    <location>
        <begin position="283"/>
        <end position="302"/>
    </location>
</feature>
<dbReference type="STRING" id="883114.HMPREF9709_00948"/>
<dbReference type="PATRIC" id="fig|883114.3.peg.938"/>
<dbReference type="eggNOG" id="COG4907">
    <property type="taxonomic scope" value="Bacteria"/>
</dbReference>
<keyword evidence="1" id="KW-0472">Membrane</keyword>
<evidence type="ECO:0000313" key="5">
    <source>
        <dbReference type="Proteomes" id="UP000004191"/>
    </source>
</evidence>
<keyword evidence="1" id="KW-0812">Transmembrane</keyword>
<keyword evidence="5" id="KW-1185">Reference proteome</keyword>
<dbReference type="InterPro" id="IPR048389">
    <property type="entry name" value="YciQ-like_C"/>
</dbReference>
<feature type="domain" description="DUF2207" evidence="2">
    <location>
        <begin position="36"/>
        <end position="176"/>
    </location>
</feature>
<dbReference type="AlphaFoldDB" id="H3NNN7"/>
<gene>
    <name evidence="4" type="ORF">HMPREF9709_00948</name>
</gene>
<sequence>MVVKLKDRFTKVLVTFLAFLFVFTIFLSKNVNAENTIDTIDIKAEIQDDGSVIIKDHRIFYAETGTEHYVSIGNLGDSEIYDYKVFDENGKELENVGTWNVNASLEEKTGKYGINYTNNTTELCFGIGEYGRREFTLQYKVSNFVRNLSDDYQAIYWKFINENLQPLNKATVTITNNKGYEFVYPQTRIWGFGYRGKTEIKPNELIAVTGDNFKTSDYLVFLNIFEGKVFNTNAKFGISSEDLIEKAKQVSYIYKEDAANDSGFANDYNKEYNRGFWDTIADFFPIFVPVIVGIIFTIFGIANTKRSKSKIKMPNINDVEYYREVPYNDFIKVDYITESEVSDIISALIIKWINKGLLKNDLEQVGLIFKKDQLALRILKEDVTFDSSIENDLWDMVIEASEGDGVLSQKEFNSYISRNIDDFNEWVKDISTKSRKHLLENNYLIKGQKGRIFKQITYDLNDNAKQLQRNIVGFKKYLKDFSLLNERGMSESGLWKEYMEWAAYMGIAEEVYDQFKVIDPGYVENLPYTPNTIMYTHLFARSVQNTYNYANSSSSYSSSGGGGISFGGGGGGSFGGGSGGGTR</sequence>
<name>H3NNN7_9FIRM</name>
<evidence type="ECO:0000313" key="4">
    <source>
        <dbReference type="EMBL" id="EHR34012.1"/>
    </source>
</evidence>
<dbReference type="OrthoDB" id="46834at2"/>
<evidence type="ECO:0008006" key="6">
    <source>
        <dbReference type="Google" id="ProtNLM"/>
    </source>
</evidence>
<organism evidence="4 5">
    <name type="scientific">Helcococcus kunzii ATCC 51366</name>
    <dbReference type="NCBI Taxonomy" id="883114"/>
    <lineage>
        <taxon>Bacteria</taxon>
        <taxon>Bacillati</taxon>
        <taxon>Bacillota</taxon>
        <taxon>Tissierellia</taxon>
        <taxon>Tissierellales</taxon>
        <taxon>Peptoniphilaceae</taxon>
        <taxon>Helcococcus</taxon>
    </lineage>
</organism>
<comment type="caution">
    <text evidence="4">The sequence shown here is derived from an EMBL/GenBank/DDBJ whole genome shotgun (WGS) entry which is preliminary data.</text>
</comment>
<dbReference type="Pfam" id="PF20990">
    <property type="entry name" value="DUF2207_C"/>
    <property type="match status" value="1"/>
</dbReference>
<protein>
    <recommendedName>
        <fullName evidence="6">DUF2207 domain-containing protein</fullName>
    </recommendedName>
</protein>
<dbReference type="GeneID" id="96998941"/>
<dbReference type="InterPro" id="IPR018702">
    <property type="entry name" value="DUF2207"/>
</dbReference>
<keyword evidence="1" id="KW-1133">Transmembrane helix</keyword>
<dbReference type="HOGENOM" id="CLU_032539_0_0_9"/>
<accession>H3NNN7</accession>
<dbReference type="Proteomes" id="UP000004191">
    <property type="component" value="Unassembled WGS sequence"/>
</dbReference>
<reference evidence="4 5" key="1">
    <citation type="submission" date="2012-01" db="EMBL/GenBank/DDBJ databases">
        <title>The Genome Sequence of Helcococcus kunzii ATCC 51366.</title>
        <authorList>
            <consortium name="The Broad Institute Genome Sequencing Platform"/>
            <person name="Earl A."/>
            <person name="Ward D."/>
            <person name="Feldgarden M."/>
            <person name="Gevers D."/>
            <person name="Huys G."/>
            <person name="Young S.K."/>
            <person name="Zeng Q."/>
            <person name="Gargeya S."/>
            <person name="Fitzgerald M."/>
            <person name="Haas B."/>
            <person name="Abouelleil A."/>
            <person name="Alvarado L."/>
            <person name="Arachchi H.M."/>
            <person name="Berlin A."/>
            <person name="Chapman S.B."/>
            <person name="Gearin G."/>
            <person name="Goldberg J."/>
            <person name="Griggs A."/>
            <person name="Gujja S."/>
            <person name="Hansen M."/>
            <person name="Heiman D."/>
            <person name="Howarth C."/>
            <person name="Larimer J."/>
            <person name="Lui A."/>
            <person name="MacDonald P.J.P."/>
            <person name="McCowen C."/>
            <person name="Montmayeur A."/>
            <person name="Murphy C."/>
            <person name="Neiman D."/>
            <person name="Pearson M."/>
            <person name="Priest M."/>
            <person name="Roberts A."/>
            <person name="Saif S."/>
            <person name="Shea T."/>
            <person name="Sisk P."/>
            <person name="Stolte C."/>
            <person name="Sykes S."/>
            <person name="Wortman J."/>
            <person name="Nusbaum C."/>
            <person name="Birren B."/>
        </authorList>
    </citation>
    <scope>NUCLEOTIDE SEQUENCE [LARGE SCALE GENOMIC DNA]</scope>
    <source>
        <strain evidence="4 5">ATCC 51366</strain>
    </source>
</reference>
<feature type="domain" description="Predicted membrane protein YciQ-like C-terminal" evidence="3">
    <location>
        <begin position="456"/>
        <end position="515"/>
    </location>
</feature>
<evidence type="ECO:0000259" key="3">
    <source>
        <dbReference type="Pfam" id="PF20990"/>
    </source>
</evidence>
<proteinExistence type="predicted"/>
<dbReference type="EMBL" id="AGEI01000021">
    <property type="protein sequence ID" value="EHR34012.1"/>
    <property type="molecule type" value="Genomic_DNA"/>
</dbReference>
<evidence type="ECO:0000256" key="1">
    <source>
        <dbReference type="SAM" id="Phobius"/>
    </source>
</evidence>
<evidence type="ECO:0000259" key="2">
    <source>
        <dbReference type="Pfam" id="PF09972"/>
    </source>
</evidence>
<dbReference type="Pfam" id="PF09972">
    <property type="entry name" value="DUF2207"/>
    <property type="match status" value="1"/>
</dbReference>